<evidence type="ECO:0000256" key="6">
    <source>
        <dbReference type="ARBA" id="ARBA00052788"/>
    </source>
</evidence>
<feature type="active site" evidence="9">
    <location>
        <position position="325"/>
    </location>
</feature>
<feature type="active site" description="Proton acceptor" evidence="7">
    <location>
        <position position="359"/>
    </location>
</feature>
<comment type="function">
    <text evidence="7">Dual-specificity methyltransferase that catalyzes the formation of 5-methyluridine at position 54 (m5U54) in all tRNAs, and that of position 341 (m5U341) in tmRNA (transfer-mRNA).</text>
</comment>
<dbReference type="Gene3D" id="2.40.50.1070">
    <property type="match status" value="1"/>
</dbReference>
<feature type="binding site" evidence="7">
    <location>
        <position position="224"/>
    </location>
    <ligand>
        <name>S-adenosyl-L-methionine</name>
        <dbReference type="ChEBI" id="CHEBI:59789"/>
    </ligand>
</feature>
<evidence type="ECO:0000313" key="10">
    <source>
        <dbReference type="EMBL" id="AKZ65754.1"/>
    </source>
</evidence>
<feature type="binding site" evidence="7 8">
    <location>
        <position position="240"/>
    </location>
    <ligand>
        <name>S-adenosyl-L-methionine</name>
        <dbReference type="ChEBI" id="CHEBI:59789"/>
    </ligand>
</feature>
<dbReference type="InterPro" id="IPR030390">
    <property type="entry name" value="MeTrfase_TrmA_AS"/>
</dbReference>
<dbReference type="GO" id="GO:0030697">
    <property type="term" value="F:tRNA (uracil(54)-C5)-methyltransferase activity, S-adenosyl methionine-dependent"/>
    <property type="evidence" value="ECO:0007669"/>
    <property type="project" value="UniProtKB-UniRule"/>
</dbReference>
<dbReference type="InterPro" id="IPR010280">
    <property type="entry name" value="U5_MeTrfase_fam"/>
</dbReference>
<dbReference type="AlphaFoldDB" id="A0A0K2BKN4"/>
<dbReference type="PROSITE" id="PS51687">
    <property type="entry name" value="SAM_MT_RNA_M5U"/>
    <property type="match status" value="1"/>
</dbReference>
<dbReference type="NCBIfam" id="TIGR02143">
    <property type="entry name" value="trmA_only"/>
    <property type="match status" value="1"/>
</dbReference>
<comment type="catalytic activity">
    <reaction evidence="5 7">
        <text>uridine(341) in tmRNA + S-adenosyl-L-methionine = 5-methyluridine(341) in tmRNA + S-adenosyl-L-homocysteine + H(+)</text>
        <dbReference type="Rhea" id="RHEA:43612"/>
        <dbReference type="Rhea" id="RHEA-COMP:10630"/>
        <dbReference type="Rhea" id="RHEA-COMP:10631"/>
        <dbReference type="ChEBI" id="CHEBI:15378"/>
        <dbReference type="ChEBI" id="CHEBI:57856"/>
        <dbReference type="ChEBI" id="CHEBI:59789"/>
        <dbReference type="ChEBI" id="CHEBI:65315"/>
        <dbReference type="ChEBI" id="CHEBI:74447"/>
    </reaction>
</comment>
<evidence type="ECO:0000256" key="9">
    <source>
        <dbReference type="PROSITE-ProRule" id="PRU10015"/>
    </source>
</evidence>
<dbReference type="PATRIC" id="fig|186490.8.peg.137"/>
<dbReference type="GO" id="GO:0030488">
    <property type="term" value="P:tRNA methylation"/>
    <property type="evidence" value="ECO:0007669"/>
    <property type="project" value="UniProtKB-UniRule"/>
</dbReference>
<dbReference type="PROSITE" id="PS01231">
    <property type="entry name" value="TRMA_2"/>
    <property type="match status" value="1"/>
</dbReference>
<keyword evidence="2 7" id="KW-0808">Transferase</keyword>
<name>A0A0K2BKN4_9GAMM</name>
<dbReference type="HAMAP" id="MF_01011">
    <property type="entry name" value="RNA_methyltr_TrmA"/>
    <property type="match status" value="1"/>
</dbReference>
<evidence type="ECO:0000256" key="2">
    <source>
        <dbReference type="ARBA" id="ARBA00022679"/>
    </source>
</evidence>
<dbReference type="InterPro" id="IPR029063">
    <property type="entry name" value="SAM-dependent_MTases_sf"/>
</dbReference>
<keyword evidence="11" id="KW-1185">Reference proteome</keyword>
<dbReference type="GO" id="GO:0019843">
    <property type="term" value="F:rRNA binding"/>
    <property type="evidence" value="ECO:0007669"/>
    <property type="project" value="TreeGrafter"/>
</dbReference>
<feature type="binding site" evidence="7 8">
    <location>
        <position position="300"/>
    </location>
    <ligand>
        <name>S-adenosyl-L-methionine</name>
        <dbReference type="ChEBI" id="CHEBI:59789"/>
    </ligand>
</feature>
<dbReference type="EMBL" id="CP011787">
    <property type="protein sequence ID" value="AKZ65754.1"/>
    <property type="molecule type" value="Genomic_DNA"/>
</dbReference>
<dbReference type="EC" id="2.1.1.35" evidence="7"/>
<dbReference type="PANTHER" id="PTHR47790">
    <property type="entry name" value="TRNA/TMRNA (URACIL-C(5))-METHYLTRANSFERASE"/>
    <property type="match status" value="1"/>
</dbReference>
<evidence type="ECO:0000256" key="8">
    <source>
        <dbReference type="PROSITE-ProRule" id="PRU01024"/>
    </source>
</evidence>
<dbReference type="PROSITE" id="PS01230">
    <property type="entry name" value="TRMA_1"/>
    <property type="match status" value="1"/>
</dbReference>
<sequence length="371" mass="43033">MTPAILPVADYNRQLQEKAIRLQKMMANFNAPNIKIFASEPIHYRMRAEFRVWHDNDQLFHIIFDQQTKQRIRVNYFMAGSMLMNELMSYIITAVQNDIVLRTKLFQIEYLTTTSGEALITLIYHRSIETKEWRNHASMLLENLFNLGYKINIIGRSAKTKICINYDYVEEYITVSGIVLNYRQIDNIFTQPNTGINIKMLDWVLSLTIEAQGDLLELYCGNGNFSLALSRNFAKILAIEIAKQSVNLAQHNIMVNNIDNVQIIRMSVAEFTKLIKGVRTFKRMNNVSIDNYQCNTVFLDPPRCGLDDYTNNLVQNYPKIIYISCNPESLCRDLVTLTVTHNIENIALFDQFPYTNHIECGVILVKKKILF</sequence>
<feature type="binding site" evidence="7 8">
    <location>
        <position position="191"/>
    </location>
    <ligand>
        <name>S-adenosyl-L-methionine</name>
        <dbReference type="ChEBI" id="CHEBI:59789"/>
    </ligand>
</feature>
<dbReference type="InterPro" id="IPR011869">
    <property type="entry name" value="TrmA_MeTrfase"/>
</dbReference>
<organism evidence="10 11">
    <name type="scientific">Candidatus Palibaumannia cicadellinicola</name>
    <dbReference type="NCBI Taxonomy" id="186490"/>
    <lineage>
        <taxon>Bacteria</taxon>
        <taxon>Pseudomonadati</taxon>
        <taxon>Pseudomonadota</taxon>
        <taxon>Gammaproteobacteria</taxon>
        <taxon>Candidatus Palibaumannia</taxon>
    </lineage>
</organism>
<evidence type="ECO:0000256" key="1">
    <source>
        <dbReference type="ARBA" id="ARBA00022603"/>
    </source>
</evidence>
<gene>
    <name evidence="7 10" type="primary">trmA</name>
    <name evidence="10" type="ORF">AB162_141</name>
</gene>
<keyword evidence="4 7" id="KW-0819">tRNA processing</keyword>
<evidence type="ECO:0000256" key="7">
    <source>
        <dbReference type="HAMAP-Rule" id="MF_01011"/>
    </source>
</evidence>
<comment type="catalytic activity">
    <reaction evidence="6 7">
        <text>uridine(54) in tRNA + S-adenosyl-L-methionine = 5-methyluridine(54) in tRNA + S-adenosyl-L-homocysteine + H(+)</text>
        <dbReference type="Rhea" id="RHEA:42712"/>
        <dbReference type="Rhea" id="RHEA-COMP:10167"/>
        <dbReference type="Rhea" id="RHEA-COMP:10193"/>
        <dbReference type="ChEBI" id="CHEBI:15378"/>
        <dbReference type="ChEBI" id="CHEBI:57856"/>
        <dbReference type="ChEBI" id="CHEBI:59789"/>
        <dbReference type="ChEBI" id="CHEBI:65315"/>
        <dbReference type="ChEBI" id="CHEBI:74447"/>
        <dbReference type="EC" id="2.1.1.35"/>
    </reaction>
</comment>
<keyword evidence="1 7" id="KW-0489">Methyltransferase</keyword>
<dbReference type="PANTHER" id="PTHR47790:SF2">
    <property type="entry name" value="TRNA_TMRNA (URACIL-C(5))-METHYLTRANSFERASE"/>
    <property type="match status" value="1"/>
</dbReference>
<feature type="active site" description="Nucleophile" evidence="7 8">
    <location>
        <position position="325"/>
    </location>
</feature>
<dbReference type="Pfam" id="PF05958">
    <property type="entry name" value="tRNA_U5-meth_tr"/>
    <property type="match status" value="1"/>
</dbReference>
<protein>
    <recommendedName>
        <fullName evidence="7">tRNA/tmRNA (uracil-C(5))-methyltransferase</fullName>
        <ecNumber evidence="7">2.1.1.35</ecNumber>
    </recommendedName>
    <alternativeName>
        <fullName evidence="7">tRNA (uracil(54)-C(5))-methyltransferase</fullName>
    </alternativeName>
    <alternativeName>
        <fullName evidence="7">tRNA(m5U54)-methyltransferase</fullName>
        <shortName evidence="7">RUMT</shortName>
    </alternativeName>
    <alternativeName>
        <fullName evidence="7">tmRNA (uracil(341)-C(5))-methyltransferase</fullName>
    </alternativeName>
</protein>
<evidence type="ECO:0000256" key="3">
    <source>
        <dbReference type="ARBA" id="ARBA00022691"/>
    </source>
</evidence>
<comment type="similarity">
    <text evidence="7">Belongs to the class I-like SAM-binding methyltransferase superfamily. RNA M5U methyltransferase family. TrmA subfamily.</text>
</comment>
<keyword evidence="3 7" id="KW-0949">S-adenosyl-L-methionine</keyword>
<dbReference type="RefSeq" id="WP_053096607.1">
    <property type="nucleotide sequence ID" value="NZ_CP011787.1"/>
</dbReference>
<dbReference type="GO" id="GO:0000049">
    <property type="term" value="F:tRNA binding"/>
    <property type="evidence" value="ECO:0007669"/>
    <property type="project" value="TreeGrafter"/>
</dbReference>
<dbReference type="KEGG" id="bcig:AB162_141"/>
<dbReference type="SUPFAM" id="SSF53335">
    <property type="entry name" value="S-adenosyl-L-methionine-dependent methyltransferases"/>
    <property type="match status" value="1"/>
</dbReference>
<proteinExistence type="inferred from homology"/>
<reference evidence="10 11" key="1">
    <citation type="submission" date="2015-06" db="EMBL/GenBank/DDBJ databases">
        <title>Lineage-specific patterns of genome deterioration in obligate symbionts.</title>
        <authorList>
            <person name="Bennett G.M."/>
            <person name="McCutcheon J.P."/>
            <person name="McDonald B.R."/>
            <person name="Moran N.A."/>
        </authorList>
    </citation>
    <scope>NUCLEOTIDE SEQUENCE [LARGE SCALE GENOMIC DNA]</scope>
    <source>
        <strain evidence="10 11">B-GSS</strain>
    </source>
</reference>
<feature type="binding site" evidence="7 8">
    <location>
        <position position="219"/>
    </location>
    <ligand>
        <name>S-adenosyl-L-methionine</name>
        <dbReference type="ChEBI" id="CHEBI:59789"/>
    </ligand>
</feature>
<evidence type="ECO:0000313" key="11">
    <source>
        <dbReference type="Proteomes" id="UP000056466"/>
    </source>
</evidence>
<dbReference type="InterPro" id="IPR030391">
    <property type="entry name" value="MeTrfase_TrmA_CS"/>
</dbReference>
<evidence type="ECO:0000256" key="4">
    <source>
        <dbReference type="ARBA" id="ARBA00022694"/>
    </source>
</evidence>
<dbReference type="OrthoDB" id="9804590at2"/>
<dbReference type="FunFam" id="2.40.50.1070:FF:000001">
    <property type="entry name" value="tRNA/tmRNA (uracil-C(5))-methyltransferase"/>
    <property type="match status" value="1"/>
</dbReference>
<dbReference type="Proteomes" id="UP000056466">
    <property type="component" value="Chromosome"/>
</dbReference>
<dbReference type="GO" id="GO:0005829">
    <property type="term" value="C:cytosol"/>
    <property type="evidence" value="ECO:0007669"/>
    <property type="project" value="TreeGrafter"/>
</dbReference>
<dbReference type="Gene3D" id="3.40.50.150">
    <property type="entry name" value="Vaccinia Virus protein VP39"/>
    <property type="match status" value="1"/>
</dbReference>
<dbReference type="FunFam" id="3.40.50.150:FF:000012">
    <property type="entry name" value="tRNA/tmRNA (uracil-C(5))-methyltransferase"/>
    <property type="match status" value="1"/>
</dbReference>
<accession>A0A0K2BKN4</accession>
<evidence type="ECO:0000256" key="5">
    <source>
        <dbReference type="ARBA" id="ARBA00051255"/>
    </source>
</evidence>
<dbReference type="CDD" id="cd02440">
    <property type="entry name" value="AdoMet_MTases"/>
    <property type="match status" value="1"/>
</dbReference>